<dbReference type="RefSeq" id="XP_019040744.1">
    <property type="nucleotide sequence ID" value="XM_019182842.1"/>
</dbReference>
<dbReference type="Pfam" id="PF04425">
    <property type="entry name" value="Bul1_N"/>
    <property type="match status" value="1"/>
</dbReference>
<feature type="region of interest" description="Disordered" evidence="1">
    <location>
        <begin position="135"/>
        <end position="159"/>
    </location>
</feature>
<accession>A0A1E3P9H5</accession>
<organism evidence="4 5">
    <name type="scientific">Wickerhamomyces anomalus (strain ATCC 58044 / CBS 1984 / NCYC 433 / NRRL Y-366-8)</name>
    <name type="common">Yeast</name>
    <name type="synonym">Hansenula anomala</name>
    <dbReference type="NCBI Taxonomy" id="683960"/>
    <lineage>
        <taxon>Eukaryota</taxon>
        <taxon>Fungi</taxon>
        <taxon>Dikarya</taxon>
        <taxon>Ascomycota</taxon>
        <taxon>Saccharomycotina</taxon>
        <taxon>Saccharomycetes</taxon>
        <taxon>Phaffomycetales</taxon>
        <taxon>Wickerhamomycetaceae</taxon>
        <taxon>Wickerhamomyces</taxon>
    </lineage>
</organism>
<evidence type="ECO:0000259" key="3">
    <source>
        <dbReference type="Pfam" id="PF04426"/>
    </source>
</evidence>
<evidence type="ECO:0000256" key="1">
    <source>
        <dbReference type="SAM" id="MobiDB-lite"/>
    </source>
</evidence>
<sequence>MSSRNCSIDNQLGQSHIANDQEDQDNGFEDERIDYTNAMLRERKKSQEILSKLNASQGELGSNKVQIGFAQHVNDDHFKQMDTKTQNQLVFDVLPSFEMYHAFQFTSSTENSNVEPPDYFNTQESCGSESFMTMNDEPSSHATTPANTSFHSIPSSSPLSEDIERNIVDRSHTLPHIDSDNLQVSVHVTKDVPLYPRKKYEMESMLKEYTSGDVVHGYVVVDNVSDKPIQFQMFHVTLEGYITIIDKENKKQFIKRFLTMVDMSASWSPGCVSPTANISFEPLSKDQEGCILGLRNDRIIAPHTKHKKFFAFKFPYNLLDNVCRHQQEVHTLLPPSLGVDILKNKGKFSEIELNPVLNYGHLGTRGSPVLTKDLSQRKLCVSYSINAKLIGVSPKNPTTLSVLKEDEYALRFIPFGFAVPLFSSKKTLDTMSESIEHGFEMAKRVLKLSIEGNADEVQKFDLEIKTRQLKVSSIDYSGSVNQSFPLRNKHFGGSDFSKVEAQLTYLEGKSKFLNMLKNGQRKASLNVTKSGLITVSAKIPKDGLPYRSPSLLRKTNEVSKLSEIGLKNYDTLSSSLSMNEKQKLTFLKLHLNFIPSDNSLEVIPPSIKFVKASLIVFNIYSPSPIPIKLSQDLFLKEKDLQRLKAKFQNYHETFTDLQAKFKSNSIDINSYLDKSILQDIKSMKDLQVDKFSIQAFDYSIDESTWESSHGSWERDVNLSLSFKEKIPETLIPNFQSCVLSRVYSIGVEIGFKNGQTSELFVPIRIRNFDDL</sequence>
<dbReference type="Pfam" id="PF04426">
    <property type="entry name" value="Bul1_C"/>
    <property type="match status" value="2"/>
</dbReference>
<evidence type="ECO:0000259" key="2">
    <source>
        <dbReference type="Pfam" id="PF04425"/>
    </source>
</evidence>
<evidence type="ECO:0000313" key="5">
    <source>
        <dbReference type="Proteomes" id="UP000094112"/>
    </source>
</evidence>
<dbReference type="PANTHER" id="PTHR31904">
    <property type="entry name" value="BYPASS OF STOP CODON PROTEIN 5-RELATED"/>
    <property type="match status" value="1"/>
</dbReference>
<name>A0A1E3P9H5_WICAA</name>
<protein>
    <recommendedName>
        <fullName evidence="6">Bul1 N-terminal domain-containing protein</fullName>
    </recommendedName>
</protein>
<dbReference type="AlphaFoldDB" id="A0A1E3P9H5"/>
<gene>
    <name evidence="4" type="ORF">WICANDRAFT_59622</name>
</gene>
<dbReference type="Proteomes" id="UP000094112">
    <property type="component" value="Unassembled WGS sequence"/>
</dbReference>
<feature type="domain" description="Bul1 C-terminal" evidence="3">
    <location>
        <begin position="680"/>
        <end position="768"/>
    </location>
</feature>
<keyword evidence="5" id="KW-1185">Reference proteome</keyword>
<dbReference type="STRING" id="683960.A0A1E3P9H5"/>
<dbReference type="PANTHER" id="PTHR31904:SF1">
    <property type="entry name" value="BYPASS OF STOP CODON PROTEIN 5-RELATED"/>
    <property type="match status" value="1"/>
</dbReference>
<dbReference type="OrthoDB" id="3977431at2759"/>
<reference evidence="4 5" key="1">
    <citation type="journal article" date="2016" name="Proc. Natl. Acad. Sci. U.S.A.">
        <title>Comparative genomics of biotechnologically important yeasts.</title>
        <authorList>
            <person name="Riley R."/>
            <person name="Haridas S."/>
            <person name="Wolfe K.H."/>
            <person name="Lopes M.R."/>
            <person name="Hittinger C.T."/>
            <person name="Goeker M."/>
            <person name="Salamov A.A."/>
            <person name="Wisecaver J.H."/>
            <person name="Long T.M."/>
            <person name="Calvey C.H."/>
            <person name="Aerts A.L."/>
            <person name="Barry K.W."/>
            <person name="Choi C."/>
            <person name="Clum A."/>
            <person name="Coughlan A.Y."/>
            <person name="Deshpande S."/>
            <person name="Douglass A.P."/>
            <person name="Hanson S.J."/>
            <person name="Klenk H.-P."/>
            <person name="LaButti K.M."/>
            <person name="Lapidus A."/>
            <person name="Lindquist E.A."/>
            <person name="Lipzen A.M."/>
            <person name="Meier-Kolthoff J.P."/>
            <person name="Ohm R.A."/>
            <person name="Otillar R.P."/>
            <person name="Pangilinan J.L."/>
            <person name="Peng Y."/>
            <person name="Rokas A."/>
            <person name="Rosa C.A."/>
            <person name="Scheuner C."/>
            <person name="Sibirny A.A."/>
            <person name="Slot J.C."/>
            <person name="Stielow J.B."/>
            <person name="Sun H."/>
            <person name="Kurtzman C.P."/>
            <person name="Blackwell M."/>
            <person name="Grigoriev I.V."/>
            <person name="Jeffries T.W."/>
        </authorList>
    </citation>
    <scope>NUCLEOTIDE SEQUENCE [LARGE SCALE GENOMIC DNA]</scope>
    <source>
        <strain evidence="5">ATCC 58044 / CBS 1984 / NCYC 433 / NRRL Y-366-8</strain>
    </source>
</reference>
<proteinExistence type="predicted"/>
<feature type="compositionally biased region" description="Polar residues" evidence="1">
    <location>
        <begin position="1"/>
        <end position="18"/>
    </location>
</feature>
<dbReference type="InterPro" id="IPR022794">
    <property type="entry name" value="Bul1_C"/>
</dbReference>
<dbReference type="EMBL" id="KV454208">
    <property type="protein sequence ID" value="ODQ61537.1"/>
    <property type="molecule type" value="Genomic_DNA"/>
</dbReference>
<feature type="region of interest" description="Disordered" evidence="1">
    <location>
        <begin position="1"/>
        <end position="28"/>
    </location>
</feature>
<dbReference type="GeneID" id="30200088"/>
<feature type="compositionally biased region" description="Polar residues" evidence="1">
    <location>
        <begin position="135"/>
        <end position="148"/>
    </location>
</feature>
<dbReference type="InterPro" id="IPR039634">
    <property type="entry name" value="Bul1-like"/>
</dbReference>
<feature type="domain" description="Bul1 N-terminal" evidence="2">
    <location>
        <begin position="80"/>
        <end position="452"/>
    </location>
</feature>
<feature type="domain" description="Bul1 C-terminal" evidence="3">
    <location>
        <begin position="567"/>
        <end position="675"/>
    </location>
</feature>
<dbReference type="InterPro" id="IPR007519">
    <property type="entry name" value="Bul1_N"/>
</dbReference>
<feature type="compositionally biased region" description="Low complexity" evidence="1">
    <location>
        <begin position="149"/>
        <end position="159"/>
    </location>
</feature>
<evidence type="ECO:0008006" key="6">
    <source>
        <dbReference type="Google" id="ProtNLM"/>
    </source>
</evidence>
<evidence type="ECO:0000313" key="4">
    <source>
        <dbReference type="EMBL" id="ODQ61537.1"/>
    </source>
</evidence>